<dbReference type="Proteomes" id="UP000319746">
    <property type="component" value="Unassembled WGS sequence"/>
</dbReference>
<feature type="transmembrane region" description="Helical" evidence="2">
    <location>
        <begin position="20"/>
        <end position="43"/>
    </location>
</feature>
<keyword evidence="2" id="KW-1133">Transmembrane helix</keyword>
<evidence type="ECO:0000313" key="4">
    <source>
        <dbReference type="Proteomes" id="UP000319746"/>
    </source>
</evidence>
<evidence type="ECO:0000256" key="1">
    <source>
        <dbReference type="SAM" id="MobiDB-lite"/>
    </source>
</evidence>
<reference evidence="3 4" key="1">
    <citation type="submission" date="2019-06" db="EMBL/GenBank/DDBJ databases">
        <title>Sequencing the genomes of 1000 actinobacteria strains.</title>
        <authorList>
            <person name="Klenk H.-P."/>
        </authorList>
    </citation>
    <scope>NUCLEOTIDE SEQUENCE [LARGE SCALE GENOMIC DNA]</scope>
    <source>
        <strain evidence="3 4">DSM 24083</strain>
    </source>
</reference>
<protein>
    <submittedName>
        <fullName evidence="3">Uncharacterized protein</fullName>
    </submittedName>
</protein>
<sequence length="89" mass="10247">MGAFFKMWWMFWWRMSVVTWYLGYNGVGPGFLISGMIAAVIAFQAQKTIVIFPVIQQFYGDGAIQDRRHRVKPQRSSRSSRRGPLGSSQ</sequence>
<gene>
    <name evidence="3" type="ORF">FB556_2192</name>
</gene>
<evidence type="ECO:0000256" key="2">
    <source>
        <dbReference type="SAM" id="Phobius"/>
    </source>
</evidence>
<evidence type="ECO:0000313" key="3">
    <source>
        <dbReference type="EMBL" id="TQL71697.1"/>
    </source>
</evidence>
<dbReference type="EMBL" id="VFOU01000003">
    <property type="protein sequence ID" value="TQL71697.1"/>
    <property type="molecule type" value="Genomic_DNA"/>
</dbReference>
<accession>A0A543AGL3</accession>
<keyword evidence="2" id="KW-0472">Membrane</keyword>
<feature type="compositionally biased region" description="Basic residues" evidence="1">
    <location>
        <begin position="67"/>
        <end position="81"/>
    </location>
</feature>
<proteinExistence type="predicted"/>
<comment type="caution">
    <text evidence="3">The sequence shown here is derived from an EMBL/GenBank/DDBJ whole genome shotgun (WGS) entry which is preliminary data.</text>
</comment>
<organism evidence="3 4">
    <name type="scientific">Enteractinococcus coprophilus</name>
    <dbReference type="NCBI Taxonomy" id="1027633"/>
    <lineage>
        <taxon>Bacteria</taxon>
        <taxon>Bacillati</taxon>
        <taxon>Actinomycetota</taxon>
        <taxon>Actinomycetes</taxon>
        <taxon>Micrococcales</taxon>
        <taxon>Micrococcaceae</taxon>
    </lineage>
</organism>
<name>A0A543AGL3_9MICC</name>
<dbReference type="AlphaFoldDB" id="A0A543AGL3"/>
<keyword evidence="2" id="KW-0812">Transmembrane</keyword>
<keyword evidence="4" id="KW-1185">Reference proteome</keyword>
<feature type="region of interest" description="Disordered" evidence="1">
    <location>
        <begin position="67"/>
        <end position="89"/>
    </location>
</feature>